<reference evidence="3 4" key="1">
    <citation type="journal article" date="2019" name="Int. J. Syst. Evol. Microbiol.">
        <title>The Global Catalogue of Microorganisms (GCM) 10K type strain sequencing project: providing services to taxonomists for standard genome sequencing and annotation.</title>
        <authorList>
            <consortium name="The Broad Institute Genomics Platform"/>
            <consortium name="The Broad Institute Genome Sequencing Center for Infectious Disease"/>
            <person name="Wu L."/>
            <person name="Ma J."/>
        </authorList>
    </citation>
    <scope>NUCLEOTIDE SEQUENCE [LARGE SCALE GENOMIC DNA]</scope>
    <source>
        <strain evidence="3 4">JCM 15503</strain>
    </source>
</reference>
<dbReference type="InterPro" id="IPR046158">
    <property type="entry name" value="DUF6160"/>
</dbReference>
<feature type="domain" description="DUF6160" evidence="2">
    <location>
        <begin position="5"/>
        <end position="84"/>
    </location>
</feature>
<dbReference type="RefSeq" id="WP_141287434.1">
    <property type="nucleotide sequence ID" value="NZ_BAAAEW010000026.1"/>
</dbReference>
<comment type="caution">
    <text evidence="3">The sequence shown here is derived from an EMBL/GenBank/DDBJ whole genome shotgun (WGS) entry which is preliminary data.</text>
</comment>
<keyword evidence="1" id="KW-0732">Signal</keyword>
<name>A0ABN1K9Z6_9BURK</name>
<feature type="signal peptide" evidence="1">
    <location>
        <begin position="1"/>
        <end position="22"/>
    </location>
</feature>
<dbReference type="EMBL" id="BAAAEW010000026">
    <property type="protein sequence ID" value="GAA0759707.1"/>
    <property type="molecule type" value="Genomic_DNA"/>
</dbReference>
<evidence type="ECO:0000259" key="2">
    <source>
        <dbReference type="Pfam" id="PF19657"/>
    </source>
</evidence>
<evidence type="ECO:0000313" key="3">
    <source>
        <dbReference type="EMBL" id="GAA0759707.1"/>
    </source>
</evidence>
<dbReference type="Pfam" id="PF19657">
    <property type="entry name" value="DUF6160"/>
    <property type="match status" value="1"/>
</dbReference>
<dbReference type="Proteomes" id="UP001500279">
    <property type="component" value="Unassembled WGS sequence"/>
</dbReference>
<accession>A0ABN1K9Z6</accession>
<keyword evidence="4" id="KW-1185">Reference proteome</keyword>
<gene>
    <name evidence="3" type="ORF">GCM10009107_41440</name>
</gene>
<protein>
    <recommendedName>
        <fullName evidence="2">DUF6160 domain-containing protein</fullName>
    </recommendedName>
</protein>
<sequence length="175" mass="17865">MTFALRTLALAALSALAFSASAMTSIDDEALSAVSGQDGVTIAGDLNINIGSFKYTDTDANGGSVSFNNIGVTGMFVMTIDILNAATTESAVATSMAKYVGAAAPTEAAKLVTSGIYDGATDVVQFAFPDGGLDHKLAPSVTVASITMGNSTKSFGSIALNNIDMQGSKFWIYAH</sequence>
<evidence type="ECO:0000256" key="1">
    <source>
        <dbReference type="SAM" id="SignalP"/>
    </source>
</evidence>
<feature type="chain" id="PRO_5045979903" description="DUF6160 domain-containing protein" evidence="1">
    <location>
        <begin position="23"/>
        <end position="175"/>
    </location>
</feature>
<organism evidence="3 4">
    <name type="scientific">Ideonella azotifigens</name>
    <dbReference type="NCBI Taxonomy" id="513160"/>
    <lineage>
        <taxon>Bacteria</taxon>
        <taxon>Pseudomonadati</taxon>
        <taxon>Pseudomonadota</taxon>
        <taxon>Betaproteobacteria</taxon>
        <taxon>Burkholderiales</taxon>
        <taxon>Sphaerotilaceae</taxon>
        <taxon>Ideonella</taxon>
    </lineage>
</organism>
<proteinExistence type="predicted"/>
<evidence type="ECO:0000313" key="4">
    <source>
        <dbReference type="Proteomes" id="UP001500279"/>
    </source>
</evidence>